<dbReference type="PANTHER" id="PTHR30466">
    <property type="entry name" value="FLAVIN REDUCTASE"/>
    <property type="match status" value="1"/>
</dbReference>
<dbReference type="SMART" id="SM00903">
    <property type="entry name" value="Flavin_Reduct"/>
    <property type="match status" value="1"/>
</dbReference>
<protein>
    <submittedName>
        <fullName evidence="4">Flavin reductase</fullName>
    </submittedName>
</protein>
<keyword evidence="2" id="KW-0560">Oxidoreductase</keyword>
<reference evidence="4 5" key="1">
    <citation type="submission" date="2020-08" db="EMBL/GenBank/DDBJ databases">
        <title>Whole genome shotgun sequence of Actinoplanes ianthinogenes NBRC 13996.</title>
        <authorList>
            <person name="Komaki H."/>
            <person name="Tamura T."/>
        </authorList>
    </citation>
    <scope>NUCLEOTIDE SEQUENCE [LARGE SCALE GENOMIC DNA]</scope>
    <source>
        <strain evidence="4 5">NBRC 13996</strain>
    </source>
</reference>
<accession>A0ABM7M7H5</accession>
<comment type="similarity">
    <text evidence="1">Belongs to the non-flavoprotein flavin reductase family.</text>
</comment>
<dbReference type="Pfam" id="PF01613">
    <property type="entry name" value="Flavin_Reduct"/>
    <property type="match status" value="1"/>
</dbReference>
<dbReference type="Gene3D" id="2.30.110.10">
    <property type="entry name" value="Electron Transport, Fmn-binding Protein, Chain A"/>
    <property type="match status" value="1"/>
</dbReference>
<evidence type="ECO:0000256" key="1">
    <source>
        <dbReference type="ARBA" id="ARBA00008898"/>
    </source>
</evidence>
<evidence type="ECO:0000313" key="5">
    <source>
        <dbReference type="Proteomes" id="UP000676967"/>
    </source>
</evidence>
<dbReference type="EMBL" id="AP023356">
    <property type="protein sequence ID" value="BCJ47553.1"/>
    <property type="molecule type" value="Genomic_DNA"/>
</dbReference>
<dbReference type="PANTHER" id="PTHR30466:SF11">
    <property type="entry name" value="FLAVIN-DEPENDENT MONOOXYGENASE, REDUCTASE SUBUNIT HSAB"/>
    <property type="match status" value="1"/>
</dbReference>
<keyword evidence="5" id="KW-1185">Reference proteome</keyword>
<dbReference type="Proteomes" id="UP000676967">
    <property type="component" value="Chromosome"/>
</dbReference>
<organism evidence="4 5">
    <name type="scientific">Actinoplanes ianthinogenes</name>
    <dbReference type="NCBI Taxonomy" id="122358"/>
    <lineage>
        <taxon>Bacteria</taxon>
        <taxon>Bacillati</taxon>
        <taxon>Actinomycetota</taxon>
        <taxon>Actinomycetes</taxon>
        <taxon>Micromonosporales</taxon>
        <taxon>Micromonosporaceae</taxon>
        <taxon>Actinoplanes</taxon>
    </lineage>
</organism>
<dbReference type="InterPro" id="IPR050268">
    <property type="entry name" value="NADH-dep_flavin_reductase"/>
</dbReference>
<sequence length="159" mass="16315">MGHFATGVTVVTSVNAAGEPVGTTASAVSSLSLDPPLVLVCFDRASQTLEAIRGHGAFVVNVLAAPQRHLSAAFARRGSASAWDGVGHRPGTSGSPHLHDVLASLECTVEHRLPGGDHEIVVGRVGEVEVTDSDATPLLYWRGAYADLGVPACLSRAAG</sequence>
<name>A0ABM7M7H5_9ACTN</name>
<dbReference type="InterPro" id="IPR002563">
    <property type="entry name" value="Flavin_Rdtase-like_dom"/>
</dbReference>
<proteinExistence type="inferred from homology"/>
<evidence type="ECO:0000313" key="4">
    <source>
        <dbReference type="EMBL" id="BCJ47553.1"/>
    </source>
</evidence>
<gene>
    <name evidence="4" type="ORF">Aiant_82100</name>
</gene>
<dbReference type="InterPro" id="IPR012349">
    <property type="entry name" value="Split_barrel_FMN-bd"/>
</dbReference>
<evidence type="ECO:0000259" key="3">
    <source>
        <dbReference type="SMART" id="SM00903"/>
    </source>
</evidence>
<dbReference type="SUPFAM" id="SSF50475">
    <property type="entry name" value="FMN-binding split barrel"/>
    <property type="match status" value="1"/>
</dbReference>
<evidence type="ECO:0000256" key="2">
    <source>
        <dbReference type="ARBA" id="ARBA00023002"/>
    </source>
</evidence>
<feature type="domain" description="Flavin reductase like" evidence="3">
    <location>
        <begin position="1"/>
        <end position="147"/>
    </location>
</feature>